<comment type="cofactor">
    <cofactor evidence="1 8">
        <name>FMN</name>
        <dbReference type="ChEBI" id="CHEBI:58210"/>
    </cofactor>
</comment>
<evidence type="ECO:0000313" key="10">
    <source>
        <dbReference type="EMBL" id="MBH0230989.1"/>
    </source>
</evidence>
<keyword evidence="4 8" id="KW-0813">Transport</keyword>
<dbReference type="PROSITE" id="PS50902">
    <property type="entry name" value="FLAVODOXIN_LIKE"/>
    <property type="match status" value="1"/>
</dbReference>
<dbReference type="InterPro" id="IPR029039">
    <property type="entry name" value="Flavoprotein-like_sf"/>
</dbReference>
<name>A0A931HWP4_9BACI</name>
<evidence type="ECO:0000256" key="1">
    <source>
        <dbReference type="ARBA" id="ARBA00001917"/>
    </source>
</evidence>
<dbReference type="InterPro" id="IPR010087">
    <property type="entry name" value="Flav_short"/>
</dbReference>
<accession>A0A931HWP4</accession>
<dbReference type="InterPro" id="IPR008254">
    <property type="entry name" value="Flavodoxin/NO_synth"/>
</dbReference>
<dbReference type="RefSeq" id="WP_197317590.1">
    <property type="nucleotide sequence ID" value="NZ_JADZSC010000002.1"/>
</dbReference>
<organism evidence="10 11">
    <name type="scientific">Halobacillus yeomjeoni</name>
    <dbReference type="NCBI Taxonomy" id="311194"/>
    <lineage>
        <taxon>Bacteria</taxon>
        <taxon>Bacillati</taxon>
        <taxon>Bacillota</taxon>
        <taxon>Bacilli</taxon>
        <taxon>Bacillales</taxon>
        <taxon>Bacillaceae</taxon>
        <taxon>Halobacillus</taxon>
    </lineage>
</organism>
<evidence type="ECO:0000256" key="7">
    <source>
        <dbReference type="ARBA" id="ARBA00022982"/>
    </source>
</evidence>
<dbReference type="InterPro" id="IPR050619">
    <property type="entry name" value="Flavodoxin"/>
</dbReference>
<dbReference type="PANTHER" id="PTHR42809:SF1">
    <property type="entry name" value="FLAVODOXIN 1"/>
    <property type="match status" value="1"/>
</dbReference>
<evidence type="ECO:0000256" key="8">
    <source>
        <dbReference type="RuleBase" id="RU367037"/>
    </source>
</evidence>
<evidence type="ECO:0000256" key="5">
    <source>
        <dbReference type="ARBA" id="ARBA00022630"/>
    </source>
</evidence>
<evidence type="ECO:0000256" key="3">
    <source>
        <dbReference type="ARBA" id="ARBA00005267"/>
    </source>
</evidence>
<dbReference type="PANTHER" id="PTHR42809">
    <property type="entry name" value="FLAVODOXIN 2"/>
    <property type="match status" value="1"/>
</dbReference>
<dbReference type="Gene3D" id="3.40.50.360">
    <property type="match status" value="1"/>
</dbReference>
<protein>
    <recommendedName>
        <fullName evidence="8">Flavodoxin</fullName>
    </recommendedName>
</protein>
<gene>
    <name evidence="10" type="ORF">H0267_12245</name>
</gene>
<comment type="function">
    <text evidence="2 8">Low-potential electron donor to a number of redox enzymes.</text>
</comment>
<reference evidence="10 11" key="1">
    <citation type="journal article" date="2005" name="Int. J. Syst. Evol. Microbiol.">
        <title>Halobacillus yeomjeoni sp. nov., isolated from a marine solar saltern in Korea.</title>
        <authorList>
            <person name="Yoon J.H."/>
            <person name="Kang S.J."/>
            <person name="Lee C.H."/>
            <person name="Oh H.W."/>
            <person name="Oh T.K."/>
        </authorList>
    </citation>
    <scope>NUCLEOTIDE SEQUENCE [LARGE SCALE GENOMIC DNA]</scope>
    <source>
        <strain evidence="10 11">KCTC 3957</strain>
    </source>
</reference>
<feature type="domain" description="Flavodoxin-like" evidence="9">
    <location>
        <begin position="4"/>
        <end position="144"/>
    </location>
</feature>
<comment type="similarity">
    <text evidence="3 8">Belongs to the flavodoxin family.</text>
</comment>
<dbReference type="Proteomes" id="UP000614490">
    <property type="component" value="Unassembled WGS sequence"/>
</dbReference>
<comment type="caution">
    <text evidence="10">The sequence shown here is derived from an EMBL/GenBank/DDBJ whole genome shotgun (WGS) entry which is preliminary data.</text>
</comment>
<dbReference type="SUPFAM" id="SSF52218">
    <property type="entry name" value="Flavoproteins"/>
    <property type="match status" value="1"/>
</dbReference>
<proteinExistence type="inferred from homology"/>
<dbReference type="GO" id="GO:0009055">
    <property type="term" value="F:electron transfer activity"/>
    <property type="evidence" value="ECO:0007669"/>
    <property type="project" value="UniProtKB-UniRule"/>
</dbReference>
<keyword evidence="6 8" id="KW-0288">FMN</keyword>
<evidence type="ECO:0000256" key="6">
    <source>
        <dbReference type="ARBA" id="ARBA00022643"/>
    </source>
</evidence>
<keyword evidence="11" id="KW-1185">Reference proteome</keyword>
<keyword evidence="5 8" id="KW-0285">Flavoprotein</keyword>
<dbReference type="EMBL" id="JADZSC010000002">
    <property type="protein sequence ID" value="MBH0230989.1"/>
    <property type="molecule type" value="Genomic_DNA"/>
</dbReference>
<evidence type="ECO:0000256" key="4">
    <source>
        <dbReference type="ARBA" id="ARBA00022448"/>
    </source>
</evidence>
<sequence length="152" mass="16970">MAKILICFASTTGNTEQIADLLQSYLEEEGHLVFIEDVMEIDPTYISGYDATFIGTYTWDDGDLPFEIEDFYEELEEEDLTGIPVGVFGSGDTSYNHFCGAVDTIQERVRQCGATLIADGLKIEMNPSDEEDESKCRSFAQKLTNHLSEISV</sequence>
<dbReference type="GO" id="GO:0010181">
    <property type="term" value="F:FMN binding"/>
    <property type="evidence" value="ECO:0007669"/>
    <property type="project" value="UniProtKB-UniRule"/>
</dbReference>
<evidence type="ECO:0000256" key="2">
    <source>
        <dbReference type="ARBA" id="ARBA00003297"/>
    </source>
</evidence>
<dbReference type="AlphaFoldDB" id="A0A931HWP4"/>
<evidence type="ECO:0000259" key="9">
    <source>
        <dbReference type="PROSITE" id="PS50902"/>
    </source>
</evidence>
<dbReference type="Pfam" id="PF00258">
    <property type="entry name" value="Flavodoxin_1"/>
    <property type="match status" value="1"/>
</dbReference>
<keyword evidence="7 8" id="KW-0249">Electron transport</keyword>
<dbReference type="NCBIfam" id="TIGR01753">
    <property type="entry name" value="flav_short"/>
    <property type="match status" value="1"/>
</dbReference>
<dbReference type="GO" id="GO:0016651">
    <property type="term" value="F:oxidoreductase activity, acting on NAD(P)H"/>
    <property type="evidence" value="ECO:0007669"/>
    <property type="project" value="UniProtKB-ARBA"/>
</dbReference>
<evidence type="ECO:0000313" key="11">
    <source>
        <dbReference type="Proteomes" id="UP000614490"/>
    </source>
</evidence>
<dbReference type="NCBIfam" id="NF005216">
    <property type="entry name" value="PRK06703.1"/>
    <property type="match status" value="1"/>
</dbReference>